<evidence type="ECO:0000313" key="2">
    <source>
        <dbReference type="Proteomes" id="UP000789702"/>
    </source>
</evidence>
<keyword evidence="2" id="KW-1185">Reference proteome</keyword>
<protein>
    <submittedName>
        <fullName evidence="1">14971_t:CDS:1</fullName>
    </submittedName>
</protein>
<dbReference type="EMBL" id="CAJVPU010020832">
    <property type="protein sequence ID" value="CAG8678509.1"/>
    <property type="molecule type" value="Genomic_DNA"/>
</dbReference>
<reference evidence="1" key="1">
    <citation type="submission" date="2021-06" db="EMBL/GenBank/DDBJ databases">
        <authorList>
            <person name="Kallberg Y."/>
            <person name="Tangrot J."/>
            <person name="Rosling A."/>
        </authorList>
    </citation>
    <scope>NUCLEOTIDE SEQUENCE</scope>
    <source>
        <strain evidence="1">IL203A</strain>
    </source>
</reference>
<gene>
    <name evidence="1" type="ORF">DHETER_LOCUS10520</name>
</gene>
<comment type="caution">
    <text evidence="1">The sequence shown here is derived from an EMBL/GenBank/DDBJ whole genome shotgun (WGS) entry which is preliminary data.</text>
</comment>
<name>A0ACA9NUU6_9GLOM</name>
<proteinExistence type="predicted"/>
<evidence type="ECO:0000313" key="1">
    <source>
        <dbReference type="EMBL" id="CAG8678509.1"/>
    </source>
</evidence>
<sequence>MEEICEIVPSQKGTDKINVHGYLMIKKQSREDKFYWCCEKRKSNECKNHATTVLINNLHHLQKFNDHNHAPQASSAEVARSIAHIRDQAQGTRDQPAQIIQNAIVSIPREIYLYVPSQNALCVQIKRIRRADMPPQPQKLDDINIPDSLCSTLSGKNFLVRDSIIKKERIFLFTTKANIQHLSNSLYWMMNGTFKTVSTIFRQLYTIHASVGTGDNSRVLLLVYVLMTKKSEFLYKALFQDLIEFAEKNNILLSPTAILTDFELATINTSHIEFPNDFSIKLYQLFVLAFLSSNEIPAAFDVLKEKMPTETKEVVKWFEENYVYGKQIRQMRNGNISHLPPLFLSQMWSIHNSMEA</sequence>
<organism evidence="1 2">
    <name type="scientific">Dentiscutata heterogama</name>
    <dbReference type="NCBI Taxonomy" id="1316150"/>
    <lineage>
        <taxon>Eukaryota</taxon>
        <taxon>Fungi</taxon>
        <taxon>Fungi incertae sedis</taxon>
        <taxon>Mucoromycota</taxon>
        <taxon>Glomeromycotina</taxon>
        <taxon>Glomeromycetes</taxon>
        <taxon>Diversisporales</taxon>
        <taxon>Gigasporaceae</taxon>
        <taxon>Dentiscutata</taxon>
    </lineage>
</organism>
<accession>A0ACA9NUU6</accession>
<feature type="non-terminal residue" evidence="1">
    <location>
        <position position="356"/>
    </location>
</feature>
<dbReference type="Proteomes" id="UP000789702">
    <property type="component" value="Unassembled WGS sequence"/>
</dbReference>